<dbReference type="SUPFAM" id="SSF57625">
    <property type="entry name" value="Invertebrate chitin-binding proteins"/>
    <property type="match status" value="3"/>
</dbReference>
<feature type="domain" description="Chitin-binding type-2" evidence="8">
    <location>
        <begin position="31"/>
        <end position="88"/>
    </location>
</feature>
<dbReference type="PANTHER" id="PTHR23301:SF0">
    <property type="entry name" value="CHITIN-BINDING TYPE-2 DOMAIN-CONTAINING PROTEIN-RELATED"/>
    <property type="match status" value="1"/>
</dbReference>
<dbReference type="AlphaFoldDB" id="A0A9C5ZNY4"/>
<dbReference type="PROSITE" id="PS50940">
    <property type="entry name" value="CHIT_BIND_II"/>
    <property type="match status" value="3"/>
</dbReference>
<proteinExistence type="predicted"/>
<evidence type="ECO:0000313" key="9">
    <source>
        <dbReference type="Proteomes" id="UP000092443"/>
    </source>
</evidence>
<feature type="compositionally biased region" description="Low complexity" evidence="6">
    <location>
        <begin position="294"/>
        <end position="364"/>
    </location>
</feature>
<dbReference type="KEGG" id="gfs:119644920"/>
<dbReference type="GeneID" id="119644920"/>
<dbReference type="Gene3D" id="2.170.140.10">
    <property type="entry name" value="Chitin binding domain"/>
    <property type="match status" value="2"/>
</dbReference>
<feature type="signal peptide" evidence="7">
    <location>
        <begin position="1"/>
        <end position="25"/>
    </location>
</feature>
<dbReference type="InterPro" id="IPR051940">
    <property type="entry name" value="Chitin_bind-dev_reg"/>
</dbReference>
<keyword evidence="2 7" id="KW-0732">Signal</keyword>
<keyword evidence="3" id="KW-0677">Repeat</keyword>
<name>A0A9C5ZNY4_9MUSC</name>
<reference evidence="10" key="1">
    <citation type="submission" date="2025-08" db="UniProtKB">
        <authorList>
            <consortium name="RefSeq"/>
        </authorList>
    </citation>
    <scope>IDENTIFICATION</scope>
    <source>
        <tissue evidence="10">Whole body pupa</tissue>
    </source>
</reference>
<evidence type="ECO:0000256" key="1">
    <source>
        <dbReference type="ARBA" id="ARBA00022669"/>
    </source>
</evidence>
<evidence type="ECO:0000313" key="10">
    <source>
        <dbReference type="RefSeq" id="XP_037900592.1"/>
    </source>
</evidence>
<evidence type="ECO:0000256" key="3">
    <source>
        <dbReference type="ARBA" id="ARBA00022737"/>
    </source>
</evidence>
<protein>
    <submittedName>
        <fullName evidence="10">Mucin-5AC</fullName>
    </submittedName>
</protein>
<keyword evidence="5" id="KW-0325">Glycoprotein</keyword>
<sequence length="848" mass="93175">MKVINLILLTVILQIGSRLTDTVKAEDPNFKIICENEPSGTFLPHKDDCTRFMRCFMGKPFEFRCFHTYRWNPTTQSCVPANTTECMLYSEYETAKLEKQQLEETATEETTAIPSAIMTTEDYNDLSDQSSTELDKPEDEKVTETQRENEANIITKETSTETAQTDNKTQEPLSLDTRKRENPCVNMSDGTFLPHETDCKHFIKCSRGEPHEFYCPKTFMWDQSRLSCIFEDLVPCLVYADYDVQLLKYDKPLLPGPMSETDASMPITVENLTIPETTAVDLALEATVPTHARPTTTTPEPTTSTTTSTTPEPITSTQTSTTSEPTTLTTPEPTTSTIVEPTTSTTPESSTSSIPEQTSTTSTIMSNIQKRTISRETSIAPQTTTSTATSETPERTTSTTTSTISEPTTTTMPEATTLTTSTILDTITSESTTSTTPETTTSTSTSTTPEPIISTTTSTTLEPTTSTTPESTTSTAISTTSTITSNIPKQTISRETSIIPETITSTTTSKTLERTTSTTPETTISTLPEATTSTTSTTPEPTTSTTPEPTTSTTPEPTTLSIPERATSTTPLTTTSTTSEATRMAETTTTTTETTAPQTRETAISTTLSTSSVMIPTTESTTDIDTVSANVNEANVKEESDETEKKNSTPDTFALTISTKDNELIAMQRLIENSSQNVMTTQIVDADVVKSIIGTLLYLARQPRGTDDPKELYIMYKPEIYNIYADRAFEPIGSSDKTVAIRTEALIEAKINQMPKEKVFSNFVTTTPRYVMSANAEDTDSNRSVNDVDLPQEDSRCNIDPLARFPASRCSQFYQCSDGYAFLLDCQHHYKFDSIYGKCIPDSARQCW</sequence>
<dbReference type="GO" id="GO:0005576">
    <property type="term" value="C:extracellular region"/>
    <property type="evidence" value="ECO:0007669"/>
    <property type="project" value="InterPro"/>
</dbReference>
<dbReference type="Pfam" id="PF01607">
    <property type="entry name" value="CBM_14"/>
    <property type="match status" value="3"/>
</dbReference>
<evidence type="ECO:0000256" key="4">
    <source>
        <dbReference type="ARBA" id="ARBA00023157"/>
    </source>
</evidence>
<feature type="chain" id="PRO_5038781123" evidence="7">
    <location>
        <begin position="26"/>
        <end position="848"/>
    </location>
</feature>
<dbReference type="GO" id="GO:0008061">
    <property type="term" value="F:chitin binding"/>
    <property type="evidence" value="ECO:0007669"/>
    <property type="project" value="UniProtKB-KW"/>
</dbReference>
<feature type="domain" description="Chitin-binding type-2" evidence="8">
    <location>
        <begin position="181"/>
        <end position="238"/>
    </location>
</feature>
<evidence type="ECO:0000259" key="8">
    <source>
        <dbReference type="PROSITE" id="PS50940"/>
    </source>
</evidence>
<feature type="compositionally biased region" description="Basic and acidic residues" evidence="6">
    <location>
        <begin position="133"/>
        <end position="150"/>
    </location>
</feature>
<keyword evidence="9" id="KW-1185">Reference proteome</keyword>
<dbReference type="PANTHER" id="PTHR23301">
    <property type="entry name" value="CHITIN BINDING PERITROPHIN-A"/>
    <property type="match status" value="1"/>
</dbReference>
<evidence type="ECO:0000256" key="5">
    <source>
        <dbReference type="ARBA" id="ARBA00023180"/>
    </source>
</evidence>
<evidence type="ECO:0000256" key="2">
    <source>
        <dbReference type="ARBA" id="ARBA00022729"/>
    </source>
</evidence>
<dbReference type="InterPro" id="IPR036508">
    <property type="entry name" value="Chitin-bd_dom_sf"/>
</dbReference>
<feature type="region of interest" description="Disordered" evidence="6">
    <location>
        <begin position="607"/>
        <end position="626"/>
    </location>
</feature>
<gene>
    <name evidence="10" type="primary">LOC119644920</name>
</gene>
<evidence type="ECO:0000256" key="7">
    <source>
        <dbReference type="SAM" id="SignalP"/>
    </source>
</evidence>
<keyword evidence="4" id="KW-1015">Disulfide bond</keyword>
<dbReference type="SMART" id="SM00494">
    <property type="entry name" value="ChtBD2"/>
    <property type="match status" value="3"/>
</dbReference>
<dbReference type="Proteomes" id="UP000092443">
    <property type="component" value="Unplaced"/>
</dbReference>
<dbReference type="InterPro" id="IPR002557">
    <property type="entry name" value="Chitin-bd_dom"/>
</dbReference>
<keyword evidence="1" id="KW-0147">Chitin-binding</keyword>
<organism evidence="9 10">
    <name type="scientific">Glossina fuscipes</name>
    <dbReference type="NCBI Taxonomy" id="7396"/>
    <lineage>
        <taxon>Eukaryota</taxon>
        <taxon>Metazoa</taxon>
        <taxon>Ecdysozoa</taxon>
        <taxon>Arthropoda</taxon>
        <taxon>Hexapoda</taxon>
        <taxon>Insecta</taxon>
        <taxon>Pterygota</taxon>
        <taxon>Neoptera</taxon>
        <taxon>Endopterygota</taxon>
        <taxon>Diptera</taxon>
        <taxon>Brachycera</taxon>
        <taxon>Muscomorpha</taxon>
        <taxon>Hippoboscoidea</taxon>
        <taxon>Glossinidae</taxon>
        <taxon>Glossina</taxon>
    </lineage>
</organism>
<dbReference type="RefSeq" id="XP_037900592.1">
    <property type="nucleotide sequence ID" value="XM_038044664.1"/>
</dbReference>
<feature type="domain" description="Chitin-binding type-2" evidence="8">
    <location>
        <begin position="794"/>
        <end position="848"/>
    </location>
</feature>
<feature type="compositionally biased region" description="Low complexity" evidence="6">
    <location>
        <begin position="376"/>
        <end position="601"/>
    </location>
</feature>
<evidence type="ECO:0000256" key="6">
    <source>
        <dbReference type="SAM" id="MobiDB-lite"/>
    </source>
</evidence>
<accession>A0A9C5ZNY4</accession>
<feature type="region of interest" description="Disordered" evidence="6">
    <location>
        <begin position="288"/>
        <end position="601"/>
    </location>
</feature>
<feature type="region of interest" description="Disordered" evidence="6">
    <location>
        <begin position="101"/>
        <end position="175"/>
    </location>
</feature>
<feature type="compositionally biased region" description="Polar residues" evidence="6">
    <location>
        <begin position="155"/>
        <end position="172"/>
    </location>
</feature>